<proteinExistence type="predicted"/>
<feature type="region of interest" description="Disordered" evidence="1">
    <location>
        <begin position="1"/>
        <end position="31"/>
    </location>
</feature>
<sequence>EQTSRLPPASWLSQGSAQGSEGDSTPGATPHELLAQARARWCRGDAAGAMAAAELAVAGARALQPAAAMAPLLALAESQLAVGQFADAEASAGEALSLAIELARLGGGSSSSSARSIHGSSSDANNHNNSSNSASESHVKSRSDKSASNVSDSSNSISRGGIAEAAARLVLARALLAKEGPEEARE</sequence>
<feature type="compositionally biased region" description="Low complexity" evidence="1">
    <location>
        <begin position="110"/>
        <end position="136"/>
    </location>
</feature>
<comment type="caution">
    <text evidence="2">The sequence shown here is derived from an EMBL/GenBank/DDBJ whole genome shotgun (WGS) entry which is preliminary data.</text>
</comment>
<feature type="compositionally biased region" description="Polar residues" evidence="1">
    <location>
        <begin position="1"/>
        <end position="27"/>
    </location>
</feature>
<accession>A0A813J5G5</accession>
<gene>
    <name evidence="2" type="ORF">PGLA2088_LOCUS18690</name>
</gene>
<feature type="region of interest" description="Disordered" evidence="1">
    <location>
        <begin position="110"/>
        <end position="159"/>
    </location>
</feature>
<name>A0A813J5G5_POLGL</name>
<evidence type="ECO:0000256" key="1">
    <source>
        <dbReference type="SAM" id="MobiDB-lite"/>
    </source>
</evidence>
<feature type="non-terminal residue" evidence="2">
    <location>
        <position position="186"/>
    </location>
</feature>
<feature type="compositionally biased region" description="Low complexity" evidence="1">
    <location>
        <begin position="146"/>
        <end position="159"/>
    </location>
</feature>
<dbReference type="EMBL" id="CAJNNW010024708">
    <property type="protein sequence ID" value="CAE8673826.1"/>
    <property type="molecule type" value="Genomic_DNA"/>
</dbReference>
<reference evidence="2" key="1">
    <citation type="submission" date="2021-02" db="EMBL/GenBank/DDBJ databases">
        <authorList>
            <person name="Dougan E. K."/>
            <person name="Rhodes N."/>
            <person name="Thang M."/>
            <person name="Chan C."/>
        </authorList>
    </citation>
    <scope>NUCLEOTIDE SEQUENCE</scope>
</reference>
<dbReference type="Proteomes" id="UP000626109">
    <property type="component" value="Unassembled WGS sequence"/>
</dbReference>
<organism evidence="2 3">
    <name type="scientific">Polarella glacialis</name>
    <name type="common">Dinoflagellate</name>
    <dbReference type="NCBI Taxonomy" id="89957"/>
    <lineage>
        <taxon>Eukaryota</taxon>
        <taxon>Sar</taxon>
        <taxon>Alveolata</taxon>
        <taxon>Dinophyceae</taxon>
        <taxon>Suessiales</taxon>
        <taxon>Suessiaceae</taxon>
        <taxon>Polarella</taxon>
    </lineage>
</organism>
<evidence type="ECO:0008006" key="4">
    <source>
        <dbReference type="Google" id="ProtNLM"/>
    </source>
</evidence>
<feature type="non-terminal residue" evidence="2">
    <location>
        <position position="1"/>
    </location>
</feature>
<protein>
    <recommendedName>
        <fullName evidence="4">Anaphase-promoting complex subunit 5</fullName>
    </recommendedName>
</protein>
<dbReference type="AlphaFoldDB" id="A0A813J5G5"/>
<evidence type="ECO:0000313" key="3">
    <source>
        <dbReference type="Proteomes" id="UP000626109"/>
    </source>
</evidence>
<evidence type="ECO:0000313" key="2">
    <source>
        <dbReference type="EMBL" id="CAE8673826.1"/>
    </source>
</evidence>